<evidence type="ECO:0000313" key="2">
    <source>
        <dbReference type="EMBL" id="MBB4011746.1"/>
    </source>
</evidence>
<evidence type="ECO:0000313" key="3">
    <source>
        <dbReference type="Proteomes" id="UP000561045"/>
    </source>
</evidence>
<dbReference type="Proteomes" id="UP000561045">
    <property type="component" value="Unassembled WGS sequence"/>
</dbReference>
<dbReference type="RefSeq" id="WP_183632641.1">
    <property type="nucleotide sequence ID" value="NZ_BAABLE010000011.1"/>
</dbReference>
<organism evidence="2 3">
    <name type="scientific">Niveibacterium umoris</name>
    <dbReference type="NCBI Taxonomy" id="1193620"/>
    <lineage>
        <taxon>Bacteria</taxon>
        <taxon>Pseudomonadati</taxon>
        <taxon>Pseudomonadota</taxon>
        <taxon>Betaproteobacteria</taxon>
        <taxon>Rhodocyclales</taxon>
        <taxon>Rhodocyclaceae</taxon>
        <taxon>Niveibacterium</taxon>
    </lineage>
</organism>
<proteinExistence type="predicted"/>
<comment type="caution">
    <text evidence="2">The sequence shown here is derived from an EMBL/GenBank/DDBJ whole genome shotgun (WGS) entry which is preliminary data.</text>
</comment>
<keyword evidence="3" id="KW-1185">Reference proteome</keyword>
<dbReference type="EMBL" id="JACIET010000001">
    <property type="protein sequence ID" value="MBB4011746.1"/>
    <property type="molecule type" value="Genomic_DNA"/>
</dbReference>
<gene>
    <name evidence="2" type="ORF">GGR36_001054</name>
</gene>
<feature type="domain" description="DUF6129" evidence="1">
    <location>
        <begin position="26"/>
        <end position="74"/>
    </location>
</feature>
<protein>
    <recommendedName>
        <fullName evidence="1">DUF6129 domain-containing protein</fullName>
    </recommendedName>
</protein>
<dbReference type="Pfam" id="PF19624">
    <property type="entry name" value="DUF6129"/>
    <property type="match status" value="1"/>
</dbReference>
<accession>A0A840BLH9</accession>
<evidence type="ECO:0000259" key="1">
    <source>
        <dbReference type="Pfam" id="PF19624"/>
    </source>
</evidence>
<sequence>MITADFLKQVCGALAHGKARQAGVDTALREAFPGMPFTLCSDNDIPSRLQPLARGEGFALYGINTAGHCAALTSNTDTASGLAIALTDDED</sequence>
<reference evidence="2 3" key="1">
    <citation type="submission" date="2020-08" db="EMBL/GenBank/DDBJ databases">
        <title>Genomic Encyclopedia of Type Strains, Phase IV (KMG-IV): sequencing the most valuable type-strain genomes for metagenomic binning, comparative biology and taxonomic classification.</title>
        <authorList>
            <person name="Goeker M."/>
        </authorList>
    </citation>
    <scope>NUCLEOTIDE SEQUENCE [LARGE SCALE GENOMIC DNA]</scope>
    <source>
        <strain evidence="2 3">DSM 106739</strain>
    </source>
</reference>
<name>A0A840BLH9_9RHOO</name>
<dbReference type="AlphaFoldDB" id="A0A840BLH9"/>
<dbReference type="InterPro" id="IPR046132">
    <property type="entry name" value="DUF6129"/>
</dbReference>